<evidence type="ECO:0000256" key="1">
    <source>
        <dbReference type="SAM" id="MobiDB-lite"/>
    </source>
</evidence>
<keyword evidence="2" id="KW-0472">Membrane</keyword>
<dbReference type="RefSeq" id="WP_240771640.1">
    <property type="nucleotide sequence ID" value="NZ_JBIAPI010000011.1"/>
</dbReference>
<protein>
    <recommendedName>
        <fullName evidence="5">Integral membrane protein</fullName>
    </recommendedName>
</protein>
<evidence type="ECO:0000256" key="2">
    <source>
        <dbReference type="SAM" id="Phobius"/>
    </source>
</evidence>
<keyword evidence="4" id="KW-1185">Reference proteome</keyword>
<name>A0ABW6R3F9_9NOCA</name>
<proteinExistence type="predicted"/>
<organism evidence="3 4">
    <name type="scientific">Nocardia suismassiliense</name>
    <dbReference type="NCBI Taxonomy" id="2077092"/>
    <lineage>
        <taxon>Bacteria</taxon>
        <taxon>Bacillati</taxon>
        <taxon>Actinomycetota</taxon>
        <taxon>Actinomycetes</taxon>
        <taxon>Mycobacteriales</taxon>
        <taxon>Nocardiaceae</taxon>
        <taxon>Nocardia</taxon>
    </lineage>
</organism>
<evidence type="ECO:0000313" key="3">
    <source>
        <dbReference type="EMBL" id="MFF3227629.1"/>
    </source>
</evidence>
<feature type="compositionally biased region" description="Pro residues" evidence="1">
    <location>
        <begin position="1"/>
        <end position="10"/>
    </location>
</feature>
<evidence type="ECO:0000313" key="4">
    <source>
        <dbReference type="Proteomes" id="UP001601948"/>
    </source>
</evidence>
<sequence>MTNPPAPPPSSDADPASSGGGGRRPGDWLLQVALGLFALGLLAIIAIFLIPVLSDGTPGLWLYFAAMLAPLGFLVAIVFTLRSGRRSR</sequence>
<dbReference type="EMBL" id="JBIAPI010000011">
    <property type="protein sequence ID" value="MFF3227629.1"/>
    <property type="molecule type" value="Genomic_DNA"/>
</dbReference>
<feature type="region of interest" description="Disordered" evidence="1">
    <location>
        <begin position="1"/>
        <end position="22"/>
    </location>
</feature>
<keyword evidence="2" id="KW-1133">Transmembrane helix</keyword>
<reference evidence="3 4" key="1">
    <citation type="submission" date="2024-10" db="EMBL/GenBank/DDBJ databases">
        <title>The Natural Products Discovery Center: Release of the First 8490 Sequenced Strains for Exploring Actinobacteria Biosynthetic Diversity.</title>
        <authorList>
            <person name="Kalkreuter E."/>
            <person name="Kautsar S.A."/>
            <person name="Yang D."/>
            <person name="Bader C.D."/>
            <person name="Teijaro C.N."/>
            <person name="Fluegel L."/>
            <person name="Davis C.M."/>
            <person name="Simpson J.R."/>
            <person name="Lauterbach L."/>
            <person name="Steele A.D."/>
            <person name="Gui C."/>
            <person name="Meng S."/>
            <person name="Li G."/>
            <person name="Viehrig K."/>
            <person name="Ye F."/>
            <person name="Su P."/>
            <person name="Kiefer A.F."/>
            <person name="Nichols A."/>
            <person name="Cepeda A.J."/>
            <person name="Yan W."/>
            <person name="Fan B."/>
            <person name="Jiang Y."/>
            <person name="Adhikari A."/>
            <person name="Zheng C.-J."/>
            <person name="Schuster L."/>
            <person name="Cowan T.M."/>
            <person name="Smanski M.J."/>
            <person name="Chevrette M.G."/>
            <person name="De Carvalho L.P.S."/>
            <person name="Shen B."/>
        </authorList>
    </citation>
    <scope>NUCLEOTIDE SEQUENCE [LARGE SCALE GENOMIC DNA]</scope>
    <source>
        <strain evidence="3 4">NPDC003040</strain>
    </source>
</reference>
<evidence type="ECO:0008006" key="5">
    <source>
        <dbReference type="Google" id="ProtNLM"/>
    </source>
</evidence>
<gene>
    <name evidence="3" type="ORF">ACFYV7_32855</name>
</gene>
<comment type="caution">
    <text evidence="3">The sequence shown here is derived from an EMBL/GenBank/DDBJ whole genome shotgun (WGS) entry which is preliminary data.</text>
</comment>
<dbReference type="Proteomes" id="UP001601948">
    <property type="component" value="Unassembled WGS sequence"/>
</dbReference>
<keyword evidence="2" id="KW-0812">Transmembrane</keyword>
<accession>A0ABW6R3F9</accession>
<feature type="transmembrane region" description="Helical" evidence="2">
    <location>
        <begin position="60"/>
        <end position="81"/>
    </location>
</feature>
<feature type="transmembrane region" description="Helical" evidence="2">
    <location>
        <begin position="28"/>
        <end position="54"/>
    </location>
</feature>